<comment type="function">
    <text evidence="1">Involved in protein precursor import into chloroplasts. May be part of an intermediate translocation complex acting as a protein-conducting channel at the inner envelope.</text>
</comment>
<keyword evidence="1" id="KW-0653">Protein transport</keyword>
<evidence type="ECO:0000313" key="3">
    <source>
        <dbReference type="EMBL" id="QBZ77533.1"/>
    </source>
</evidence>
<feature type="transmembrane region" description="Helical" evidence="1">
    <location>
        <begin position="57"/>
        <end position="80"/>
    </location>
</feature>
<keyword evidence="1 3" id="KW-0934">Plastid</keyword>
<keyword evidence="1" id="KW-1133">Transmembrane helix</keyword>
<name>A0A4D6E824_9MAGN</name>
<dbReference type="PANTHER" id="PTHR33163:SF40">
    <property type="entry name" value="PROTEIN TIC 214"/>
    <property type="match status" value="1"/>
</dbReference>
<comment type="similarity">
    <text evidence="1">Belongs to the TIC214 family.</text>
</comment>
<proteinExistence type="inferred from homology"/>
<feature type="region of interest" description="Disordered" evidence="2">
    <location>
        <begin position="1557"/>
        <end position="1626"/>
    </location>
</feature>
<keyword evidence="1" id="KW-0812">Transmembrane</keyword>
<accession>A0A4D6E824</accession>
<reference evidence="3" key="1">
    <citation type="journal article" date="2018" name="Mol. Phylogenet. Evol.">
        <title>Plastome phylogenomics of the early-diverging eudicot family Berberidaceae.</title>
        <authorList>
            <person name="Sun Y."/>
            <person name="Moore M.J."/>
            <person name="Landis J.B."/>
            <person name="Lin N."/>
            <person name="Chen L."/>
            <person name="Deng T."/>
            <person name="Zhang J."/>
            <person name="Meng A."/>
            <person name="Zhang S."/>
            <person name="Tojibaev K.S."/>
            <person name="Sun H."/>
            <person name="Wang H."/>
        </authorList>
    </citation>
    <scope>NUCLEOTIDE SEQUENCE</scope>
</reference>
<feature type="compositionally biased region" description="Basic and acidic residues" evidence="2">
    <location>
        <begin position="289"/>
        <end position="302"/>
    </location>
</feature>
<feature type="transmembrane region" description="Helical" evidence="1">
    <location>
        <begin position="18"/>
        <end position="45"/>
    </location>
</feature>
<evidence type="ECO:0000256" key="2">
    <source>
        <dbReference type="SAM" id="MobiDB-lite"/>
    </source>
</evidence>
<dbReference type="EMBL" id="MH423067">
    <property type="protein sequence ID" value="QBZ77533.1"/>
    <property type="molecule type" value="Genomic_DNA"/>
</dbReference>
<organism evidence="3">
    <name type="scientific">Diphylleia sinensis</name>
    <dbReference type="NCBI Taxonomy" id="382113"/>
    <lineage>
        <taxon>Eukaryota</taxon>
        <taxon>Viridiplantae</taxon>
        <taxon>Streptophyta</taxon>
        <taxon>Embryophyta</taxon>
        <taxon>Tracheophyta</taxon>
        <taxon>Spermatophyta</taxon>
        <taxon>Magnoliopsida</taxon>
        <taxon>Ranunculales</taxon>
        <taxon>Berberidaceae</taxon>
        <taxon>Podophylloideae</taxon>
        <taxon>Podophylleae</taxon>
        <taxon>Diphylleia</taxon>
    </lineage>
</organism>
<keyword evidence="1 3" id="KW-0150">Chloroplast</keyword>
<feature type="transmembrane region" description="Helical" evidence="1">
    <location>
        <begin position="86"/>
        <end position="104"/>
    </location>
</feature>
<keyword evidence="1" id="KW-0472">Membrane</keyword>
<geneLocation type="chloroplast" evidence="3"/>
<feature type="compositionally biased region" description="Acidic residues" evidence="2">
    <location>
        <begin position="252"/>
        <end position="264"/>
    </location>
</feature>
<protein>
    <recommendedName>
        <fullName evidence="1">Protein TIC 214</fullName>
    </recommendedName>
    <alternativeName>
        <fullName evidence="1">Translocon at the inner envelope membrane of chloroplasts 214</fullName>
    </alternativeName>
</protein>
<dbReference type="GO" id="GO:0009706">
    <property type="term" value="C:chloroplast inner membrane"/>
    <property type="evidence" value="ECO:0007669"/>
    <property type="project" value="UniProtKB-SubCell"/>
</dbReference>
<feature type="transmembrane region" description="Helical" evidence="1">
    <location>
        <begin position="213"/>
        <end position="231"/>
    </location>
</feature>
<keyword evidence="1" id="KW-0813">Transport</keyword>
<dbReference type="GO" id="GO:0015031">
    <property type="term" value="P:protein transport"/>
    <property type="evidence" value="ECO:0007669"/>
    <property type="project" value="UniProtKB-KW"/>
</dbReference>
<feature type="region of interest" description="Disordered" evidence="2">
    <location>
        <begin position="661"/>
        <end position="701"/>
    </location>
</feature>
<sequence length="1890" mass="223755">MIFNSFLLGNLLSLCMKIINSVVVVGLYYGFLTTFSIGPSYLFLLRARVMEEGTEKEVSATTGFITGQLMMFISIYYAPLHLALDRPHTITVLVLPYLLFHFFWNNHKHFFDYGSTTRNSMRNLSIQFVFLNNLIFQLLNHFILPSPTLARLVNIYMFRCNNKMLFVTSSFVGWLIGHILFMKWVGLVLFWIRQNRSIRSNKYLVPELRNSMARIRIFSILLFLTCVYYLGRIPSPIVTKKLKETLKTEERGESEEETDVEIETTSETKGTKQEQGGSTEEAPSPSFCSEERNDHDPDKIDETEEIRVNGKEKIKDEFHFNFQETCYKNSPVYDYENDSYDYENDSIDSQNLKLEIEDFDEKFWFEKPLVTLLFDYQRWNRPLRYIKNDRFENAVRNEMSQYFFYTCLSNGKKNISFTYPPSLSTFFEMIQKKLFLHTMEKISSEELYNRWVYTNEQKRNNLSDEFINRIEALDKGSLDRDVLEKKTRLCNDETEQNCLPKVYDPFLNGPRRETIKNFYSGSSSSMNNFLSNSLEDSIIWINKLHGILVANDCREFDHKHKSEFTGEPTSNFNLKGLSSFSEQGKFRSENQLKNLLDVVPTYPNDETTLRESIGINEIKKKVTQWSYKLTDDLEEEEIGNEEESRPDRGIRSRKAKRVVIFTDNETNKEKETSTTETPGTTKNKNTENTSNQDRSDEVALTRYSQQSDFRRDLIKGSMRAQRRKTVTWELFQATVHSPLFLDRVDKTFFFPFDISGTLSLFFRHWSDKGTEFKISNSEETKEKEKKKEAKRQENERIRIAETWDTIIFAQGIRGYMLVTQSILRKYLVLPSLIIVKNMGRMLLFQFPEWREDLKAWSKEMHVKCTYNGVQLSEKEFPKNWLTDGIQIKILFPFCLKPWHKSKIQSDHRDPVKNKGKTENFCFLTVWGMEAELPFGSPRKRPSFFEPIGEEIEKKLLKIKKKCFLALRILKQRTKWFIRVSKQKTRWIFKIFRFIKKIMQEFAKVSPIPLFGLREINESSINKNINRQNYTISNKIIQESPSQIRSGDWINYSLTAKKIKDLADRTSTIRDQIKKITKDKKKVFITPELNISPNETSCDDKKLELQQGIGRIFKRRSTRLIRKWHYFFQFFIERIYIDILLCIINSLRINRKLFLESKKQIFYKYSSNNETNQEGIDETNPKTIHFISTIKKSLSTINNNNNKKNSPIFCDLASLSQAYVFYKLSQTQVINKYYLRSVLQYHGTILFIKDKIKDSFGTQRLSHFHLESGHKKIRNFRLNEWKNWLRGPYHYHYDLSKTRWSRLVPQKWRDRTQKSCIGQTKNSTNFDLYEKDRIIHYEKQNNYAVESLLNTKDKLKNYKYDCLSHKYIHYEDKKGSYIYRSLLQVNEAKKFLSNYNTYNPNFFYVSGDISLNNYLREDCDTRRTPDRKYFDWKIFYFCLRTKIDIEYWANMDIGANINKNTKTRTNYYQIIDNIDNKDKKDLFYPAIHKQVNPANQTKTSFDWMEMNEEILNCPISNLELWFFPEFVSLYDAYKIQPWTVPINLLLLNFNGNENDFNFNGNENVSEKKKINEQQKKDPELENKTKEEKNKPVQGNIGSDPSNQQKNVKQSVKEDSDGGSNIQSKNKNKSTKDIAAELDFFLKRYFLFQLRWDNPLNKKILNNVKVYCLLLRLKNPREIAIASIQRNEMSLDVMPISKTLTLAKLLKRGIFIIEPARLSIKWDGQFIMYQTIAISRVHKNKHQTKTNQKCQEKINVDKTGLDKFIAQHEKLVGNRNKNHNDLLVVENILSPKRRRELRIRVCLSLNSGRNVNVVNTNTVFCKGNKASNCVQFLDEGKHLDRNTNQFIKLKLFLWPNYRLEDLACMNRYWFDTNNGSRFSLSRIRMYPRLRIG</sequence>
<feature type="compositionally biased region" description="Low complexity" evidence="2">
    <location>
        <begin position="674"/>
        <end position="689"/>
    </location>
</feature>
<feature type="compositionally biased region" description="Basic and acidic residues" evidence="2">
    <location>
        <begin position="1563"/>
        <end position="1589"/>
    </location>
</feature>
<feature type="transmembrane region" description="Helical" evidence="1">
    <location>
        <begin position="164"/>
        <end position="192"/>
    </location>
</feature>
<feature type="compositionally biased region" description="Polar residues" evidence="2">
    <location>
        <begin position="1594"/>
        <end position="1608"/>
    </location>
</feature>
<comment type="subunit">
    <text evidence="1">Part of the Tic complex.</text>
</comment>
<comment type="subcellular location">
    <subcellularLocation>
        <location evidence="1">Plastid</location>
        <location evidence="1">Chloroplast inner membrane</location>
    </subcellularLocation>
</comment>
<feature type="region of interest" description="Disordered" evidence="2">
    <location>
        <begin position="245"/>
        <end position="302"/>
    </location>
</feature>
<evidence type="ECO:0000256" key="1">
    <source>
        <dbReference type="RuleBase" id="RU364085"/>
    </source>
</evidence>
<feature type="transmembrane region" description="Helical" evidence="1">
    <location>
        <begin position="124"/>
        <end position="144"/>
    </location>
</feature>
<dbReference type="InterPro" id="IPR008896">
    <property type="entry name" value="TIC214"/>
</dbReference>
<keyword evidence="1" id="KW-1001">Plastid inner membrane</keyword>
<gene>
    <name evidence="3" type="primary">ycf1</name>
    <name evidence="1" type="synonym">TIC214</name>
    <name evidence="3" type="ORF">DisiCp081</name>
</gene>
<dbReference type="Pfam" id="PF05758">
    <property type="entry name" value="Ycf1"/>
    <property type="match status" value="1"/>
</dbReference>
<dbReference type="PANTHER" id="PTHR33163">
    <property type="entry name" value="PROTEIN TIC 214-RELATED"/>
    <property type="match status" value="1"/>
</dbReference>